<dbReference type="RefSeq" id="WP_015101142.1">
    <property type="nucleotide sequence ID" value="NC_019673.1"/>
</dbReference>
<evidence type="ECO:0000313" key="2">
    <source>
        <dbReference type="Proteomes" id="UP000006281"/>
    </source>
</evidence>
<name>K0JTB4_SACES</name>
<dbReference type="AlphaFoldDB" id="K0JTB4"/>
<evidence type="ECO:0000313" key="1">
    <source>
        <dbReference type="EMBL" id="CCH31030.1"/>
    </source>
</evidence>
<dbReference type="HOGENOM" id="CLU_2587617_0_0_11"/>
<organism evidence="1 2">
    <name type="scientific">Saccharothrix espanaensis (strain ATCC 51144 / DSM 44229 / JCM 9112 / NBRC 15066 / NRRL 15764)</name>
    <dbReference type="NCBI Taxonomy" id="1179773"/>
    <lineage>
        <taxon>Bacteria</taxon>
        <taxon>Bacillati</taxon>
        <taxon>Actinomycetota</taxon>
        <taxon>Actinomycetes</taxon>
        <taxon>Pseudonocardiales</taxon>
        <taxon>Pseudonocardiaceae</taxon>
        <taxon>Saccharothrix</taxon>
    </lineage>
</organism>
<dbReference type="Proteomes" id="UP000006281">
    <property type="component" value="Chromosome"/>
</dbReference>
<dbReference type="BioCyc" id="SESP1179773:BN6_RS18100-MONOMER"/>
<dbReference type="PATRIC" id="fig|1179773.3.peg.3738"/>
<dbReference type="KEGG" id="sesp:BN6_37390"/>
<sequence length="80" mass="8737">MSATRESGAACPPPPPACLERVPAVAATAAPDLFPGPGKPWRTAMFEDHDDRLHAVVRDREEQYSISVWTDPRPKSLRVG</sequence>
<gene>
    <name evidence="1" type="ordered locus">BN6_37390</name>
</gene>
<keyword evidence="2" id="KW-1185">Reference proteome</keyword>
<accession>K0JTB4</accession>
<reference evidence="1 2" key="1">
    <citation type="journal article" date="2012" name="BMC Genomics">
        <title>Complete genome sequence of Saccharothrix espanaensis DSM 44229T and comparison to the other completely sequenced Pseudonocardiaceae.</title>
        <authorList>
            <person name="Strobel T."/>
            <person name="Al-Dilaimi A."/>
            <person name="Blom J."/>
            <person name="Gessner A."/>
            <person name="Kalinowski J."/>
            <person name="Luzhetska M."/>
            <person name="Puhler A."/>
            <person name="Szczepanowski R."/>
            <person name="Bechthold A."/>
            <person name="Ruckert C."/>
        </authorList>
    </citation>
    <scope>NUCLEOTIDE SEQUENCE [LARGE SCALE GENOMIC DNA]</scope>
    <source>
        <strain evidence="2">ATCC 51144 / DSM 44229 / JCM 9112 / NBRC 15066 / NRRL 15764</strain>
    </source>
</reference>
<dbReference type="EMBL" id="HE804045">
    <property type="protein sequence ID" value="CCH31030.1"/>
    <property type="molecule type" value="Genomic_DNA"/>
</dbReference>
<proteinExistence type="predicted"/>
<dbReference type="STRING" id="1179773.BN6_37390"/>
<protein>
    <submittedName>
        <fullName evidence="1">Uncharacterized protein</fullName>
    </submittedName>
</protein>